<reference evidence="3" key="1">
    <citation type="submission" date="2021-01" db="EMBL/GenBank/DDBJ databases">
        <title>Whole genome shotgun sequence of Actinocatenispora rupis NBRC 107355.</title>
        <authorList>
            <person name="Komaki H."/>
            <person name="Tamura T."/>
        </authorList>
    </citation>
    <scope>NUCLEOTIDE SEQUENCE</scope>
    <source>
        <strain evidence="3">NBRC 107355</strain>
    </source>
</reference>
<sequence>MTWYGSASPDPQRSEPDADQTRQISPPAAPAPPRRQPVFNPTRLWTGGVVTALIAALLAVVGFLIVGNVLGMTILGVKPSGQPFTPSMIGYAFAGAVASLLATAVMHLLLVGTPRPLFYFGWIGALCTAILVLIPLGIHQREGGWLAVAPTAVINLIGGIAITAIVRGTAAASLTRRTGLPPVR</sequence>
<dbReference type="Proteomes" id="UP000612808">
    <property type="component" value="Unassembled WGS sequence"/>
</dbReference>
<feature type="region of interest" description="Disordered" evidence="1">
    <location>
        <begin position="1"/>
        <end position="37"/>
    </location>
</feature>
<keyword evidence="2" id="KW-0812">Transmembrane</keyword>
<comment type="caution">
    <text evidence="3">The sequence shown here is derived from an EMBL/GenBank/DDBJ whole genome shotgun (WGS) entry which is preliminary data.</text>
</comment>
<dbReference type="EMBL" id="BOMB01000001">
    <property type="protein sequence ID" value="GID09653.1"/>
    <property type="molecule type" value="Genomic_DNA"/>
</dbReference>
<feature type="transmembrane region" description="Helical" evidence="2">
    <location>
        <begin position="144"/>
        <end position="166"/>
    </location>
</feature>
<protein>
    <submittedName>
        <fullName evidence="3">Uncharacterized protein</fullName>
    </submittedName>
</protein>
<keyword evidence="2" id="KW-0472">Membrane</keyword>
<dbReference type="RefSeq" id="WP_203654522.1">
    <property type="nucleotide sequence ID" value="NZ_BAAAZM010000010.1"/>
</dbReference>
<proteinExistence type="predicted"/>
<accession>A0A8J3IVV1</accession>
<evidence type="ECO:0000256" key="2">
    <source>
        <dbReference type="SAM" id="Phobius"/>
    </source>
</evidence>
<feature type="transmembrane region" description="Helical" evidence="2">
    <location>
        <begin position="89"/>
        <end position="110"/>
    </location>
</feature>
<evidence type="ECO:0000313" key="3">
    <source>
        <dbReference type="EMBL" id="GID09653.1"/>
    </source>
</evidence>
<organism evidence="3 4">
    <name type="scientific">Actinocatenispora rupis</name>
    <dbReference type="NCBI Taxonomy" id="519421"/>
    <lineage>
        <taxon>Bacteria</taxon>
        <taxon>Bacillati</taxon>
        <taxon>Actinomycetota</taxon>
        <taxon>Actinomycetes</taxon>
        <taxon>Micromonosporales</taxon>
        <taxon>Micromonosporaceae</taxon>
        <taxon>Actinocatenispora</taxon>
    </lineage>
</organism>
<evidence type="ECO:0000313" key="4">
    <source>
        <dbReference type="Proteomes" id="UP000612808"/>
    </source>
</evidence>
<dbReference type="AlphaFoldDB" id="A0A8J3IVV1"/>
<name>A0A8J3IVV1_9ACTN</name>
<feature type="transmembrane region" description="Helical" evidence="2">
    <location>
        <begin position="117"/>
        <end position="138"/>
    </location>
</feature>
<keyword evidence="2" id="KW-1133">Transmembrane helix</keyword>
<feature type="transmembrane region" description="Helical" evidence="2">
    <location>
        <begin position="44"/>
        <end position="77"/>
    </location>
</feature>
<gene>
    <name evidence="3" type="ORF">Aru02nite_05420</name>
</gene>
<evidence type="ECO:0000256" key="1">
    <source>
        <dbReference type="SAM" id="MobiDB-lite"/>
    </source>
</evidence>
<keyword evidence="4" id="KW-1185">Reference proteome</keyword>